<gene>
    <name evidence="3" type="ORF">V1478_014350</name>
</gene>
<feature type="region of interest" description="Disordered" evidence="1">
    <location>
        <begin position="73"/>
        <end position="139"/>
    </location>
</feature>
<comment type="caution">
    <text evidence="3">The sequence shown here is derived from an EMBL/GenBank/DDBJ whole genome shotgun (WGS) entry which is preliminary data.</text>
</comment>
<keyword evidence="2" id="KW-1133">Transmembrane helix</keyword>
<sequence length="214" mass="24175">MVVQSQSLSTLRGEYDDDDDDDDDDDEDDDGEEDPQVRRDTLTKRERSTGLCEKKGEGVVGRLGGWRVGVGRPRVSLRPFSPAGKGHRPEYWDPSGGGKSGKGRALGPREAGGCDGAGGEEAPRPPNTTSLLKERERRHEWNEDRRHGAVSLGIKTKGMIVLLFPLNVLLLFLSFAFKWLGYDLPTYHSMLNFDESLWKFIRKKMRKQRTWLET</sequence>
<dbReference type="EMBL" id="JAUDFV010000154">
    <property type="protein sequence ID" value="KAL2716674.1"/>
    <property type="molecule type" value="Genomic_DNA"/>
</dbReference>
<organism evidence="3 4">
    <name type="scientific">Vespula squamosa</name>
    <name type="common">Southern yellow jacket</name>
    <name type="synonym">Wasp</name>
    <dbReference type="NCBI Taxonomy" id="30214"/>
    <lineage>
        <taxon>Eukaryota</taxon>
        <taxon>Metazoa</taxon>
        <taxon>Ecdysozoa</taxon>
        <taxon>Arthropoda</taxon>
        <taxon>Hexapoda</taxon>
        <taxon>Insecta</taxon>
        <taxon>Pterygota</taxon>
        <taxon>Neoptera</taxon>
        <taxon>Endopterygota</taxon>
        <taxon>Hymenoptera</taxon>
        <taxon>Apocrita</taxon>
        <taxon>Aculeata</taxon>
        <taxon>Vespoidea</taxon>
        <taxon>Vespidae</taxon>
        <taxon>Vespinae</taxon>
        <taxon>Vespula</taxon>
    </lineage>
</organism>
<reference evidence="3 4" key="1">
    <citation type="journal article" date="2024" name="Ann. Entomol. Soc. Am.">
        <title>Genomic analyses of the southern and eastern yellowjacket wasps (Hymenoptera: Vespidae) reveal evolutionary signatures of social life.</title>
        <authorList>
            <person name="Catto M.A."/>
            <person name="Caine P.B."/>
            <person name="Orr S.E."/>
            <person name="Hunt B.G."/>
            <person name="Goodisman M.A.D."/>
        </authorList>
    </citation>
    <scope>NUCLEOTIDE SEQUENCE [LARGE SCALE GENOMIC DNA]</scope>
    <source>
        <strain evidence="3">233</strain>
        <tissue evidence="3">Head and thorax</tissue>
    </source>
</reference>
<proteinExistence type="predicted"/>
<protein>
    <submittedName>
        <fullName evidence="3">Uncharacterized protein</fullName>
    </submittedName>
</protein>
<evidence type="ECO:0000256" key="2">
    <source>
        <dbReference type="SAM" id="Phobius"/>
    </source>
</evidence>
<keyword evidence="4" id="KW-1185">Reference proteome</keyword>
<keyword evidence="2" id="KW-0812">Transmembrane</keyword>
<evidence type="ECO:0000313" key="4">
    <source>
        <dbReference type="Proteomes" id="UP001607302"/>
    </source>
</evidence>
<keyword evidence="2" id="KW-0472">Membrane</keyword>
<feature type="compositionally biased region" description="Polar residues" evidence="1">
    <location>
        <begin position="1"/>
        <end position="10"/>
    </location>
</feature>
<name>A0ABD2A7T4_VESSQ</name>
<feature type="region of interest" description="Disordered" evidence="1">
    <location>
        <begin position="1"/>
        <end position="58"/>
    </location>
</feature>
<dbReference type="AlphaFoldDB" id="A0ABD2A7T4"/>
<feature type="compositionally biased region" description="Basic and acidic residues" evidence="1">
    <location>
        <begin position="35"/>
        <end position="57"/>
    </location>
</feature>
<evidence type="ECO:0000313" key="3">
    <source>
        <dbReference type="EMBL" id="KAL2716674.1"/>
    </source>
</evidence>
<dbReference type="Proteomes" id="UP001607302">
    <property type="component" value="Unassembled WGS sequence"/>
</dbReference>
<accession>A0ABD2A7T4</accession>
<feature type="compositionally biased region" description="Acidic residues" evidence="1">
    <location>
        <begin position="15"/>
        <end position="34"/>
    </location>
</feature>
<feature type="transmembrane region" description="Helical" evidence="2">
    <location>
        <begin position="160"/>
        <end position="180"/>
    </location>
</feature>
<evidence type="ECO:0000256" key="1">
    <source>
        <dbReference type="SAM" id="MobiDB-lite"/>
    </source>
</evidence>